<protein>
    <submittedName>
        <fullName evidence="2">Uncharacterized protein isoform X2</fullName>
    </submittedName>
</protein>
<accession>A0AC58IQD0</accession>
<dbReference type="RefSeq" id="XP_073796444.1">
    <property type="nucleotide sequence ID" value="XM_073940343.1"/>
</dbReference>
<dbReference type="Proteomes" id="UP000000437">
    <property type="component" value="Chromosome 24"/>
</dbReference>
<organism evidence="1 2">
    <name type="scientific">Danio rerio</name>
    <name type="common">Zebrafish</name>
    <name type="synonym">Brachydanio rerio</name>
    <dbReference type="NCBI Taxonomy" id="7955"/>
    <lineage>
        <taxon>Eukaryota</taxon>
        <taxon>Metazoa</taxon>
        <taxon>Chordata</taxon>
        <taxon>Craniata</taxon>
        <taxon>Vertebrata</taxon>
        <taxon>Euteleostomi</taxon>
        <taxon>Actinopterygii</taxon>
        <taxon>Neopterygii</taxon>
        <taxon>Teleostei</taxon>
        <taxon>Ostariophysi</taxon>
        <taxon>Cypriniformes</taxon>
        <taxon>Danionidae</taxon>
        <taxon>Danioninae</taxon>
        <taxon>Danio</taxon>
    </lineage>
</organism>
<evidence type="ECO:0000313" key="2">
    <source>
        <dbReference type="RefSeq" id="XP_073796444.1"/>
    </source>
</evidence>
<keyword evidence="1" id="KW-1185">Reference proteome</keyword>
<gene>
    <name evidence="2" type="primary">zgc:112982</name>
    <name evidence="2" type="synonym">fb48h12</name>
    <name evidence="2" type="synonym">fb93h01</name>
    <name evidence="2" type="synonym">wu:fb48h12</name>
    <name evidence="2" type="synonym">wu:fb93h01</name>
</gene>
<name>A0AC58IQD0_DANRE</name>
<proteinExistence type="predicted"/>
<evidence type="ECO:0000313" key="1">
    <source>
        <dbReference type="Proteomes" id="UP000000437"/>
    </source>
</evidence>
<reference evidence="2" key="1">
    <citation type="submission" date="2025-08" db="UniProtKB">
        <authorList>
            <consortium name="RefSeq"/>
        </authorList>
    </citation>
    <scope>IDENTIFICATION</scope>
    <source>
        <strain evidence="2">Tuebingen</strain>
        <tissue evidence="2">Fibroblasts and whole tissue</tissue>
    </source>
</reference>
<sequence>MSRPRSRSPLYSRIPTLQGRRAEGLFGNQMRSSVQSDTWRNPEYVKVETNPHWNKDSHQGEQNVDHWAKFIDAIEHAQQRGPSPMARYPMQADEDRPSDSPRRLPRERLPSPEHTHYGVEEHYRMASPGWNRNEAFDKDTNLQHSQREMRDRSYPRHQERRSHDRMDYEYRNEEHGDQYHERGSYSESYLGYSSDRQLSLDLVNVGRQRLDFLPMLEHSGTYKESAVHCGTFAQEIITLVHQVKENYFSGQDIPLNERFANEQYYSIPDEIKEEEEYEDELEMENLRALMNRPQRMPSSGALDPLQRQQPVPDPGDLRYDLERRRQQKLEAVKITIAGANFTQMPSESQESEPPYMNDLLEEPDENFRWSEQEHEQQRQWDAPRQRMPEPTRQNIFNNDAPRQRMPAATRQNVFNNQGSRQRKPEHPRQNFYPRGNRTGRQRGRRN</sequence>